<feature type="non-terminal residue" evidence="2">
    <location>
        <position position="1"/>
    </location>
</feature>
<feature type="compositionally biased region" description="Basic and acidic residues" evidence="1">
    <location>
        <begin position="17"/>
        <end position="35"/>
    </location>
</feature>
<comment type="caution">
    <text evidence="2">The sequence shown here is derived from an EMBL/GenBank/DDBJ whole genome shotgun (WGS) entry which is preliminary data.</text>
</comment>
<accession>A0A7J6AXP0</accession>
<keyword evidence="3" id="KW-1185">Reference proteome</keyword>
<evidence type="ECO:0000313" key="2">
    <source>
        <dbReference type="EMBL" id="KAF4087415.1"/>
    </source>
</evidence>
<evidence type="ECO:0000313" key="3">
    <source>
        <dbReference type="Proteomes" id="UP000593565"/>
    </source>
</evidence>
<sequence>SGLRALCPHSCRAPCHRAAEEHSGENKTNRNDHSPMRRKNRRTSLNFRISQVACVLCCMPFEDLKLFNMRCTQEQQKSGWRNQSTNRGSAHDCSPVSTAVMNTGLLF</sequence>
<dbReference type="EMBL" id="JAAGNN010000007">
    <property type="protein sequence ID" value="KAF4087415.1"/>
    <property type="molecule type" value="Genomic_DNA"/>
</dbReference>
<feature type="region of interest" description="Disordered" evidence="1">
    <location>
        <begin position="16"/>
        <end position="42"/>
    </location>
</feature>
<gene>
    <name evidence="2" type="ORF">AMELA_G00095390</name>
</gene>
<dbReference type="Proteomes" id="UP000593565">
    <property type="component" value="Unassembled WGS sequence"/>
</dbReference>
<reference evidence="2 3" key="1">
    <citation type="submission" date="2020-02" db="EMBL/GenBank/DDBJ databases">
        <title>A chromosome-scale genome assembly of the black bullhead catfish (Ameiurus melas).</title>
        <authorList>
            <person name="Wen M."/>
            <person name="Zham M."/>
            <person name="Cabau C."/>
            <person name="Klopp C."/>
            <person name="Donnadieu C."/>
            <person name="Roques C."/>
            <person name="Bouchez O."/>
            <person name="Lampietro C."/>
            <person name="Jouanno E."/>
            <person name="Herpin A."/>
            <person name="Louis A."/>
            <person name="Berthelot C."/>
            <person name="Parey E."/>
            <person name="Roest-Crollius H."/>
            <person name="Braasch I."/>
            <person name="Postlethwait J."/>
            <person name="Robinson-Rechavi M."/>
            <person name="Echchiki A."/>
            <person name="Begum T."/>
            <person name="Montfort J."/>
            <person name="Schartl M."/>
            <person name="Bobe J."/>
            <person name="Guiguen Y."/>
        </authorList>
    </citation>
    <scope>NUCLEOTIDE SEQUENCE [LARGE SCALE GENOMIC DNA]</scope>
    <source>
        <strain evidence="2">M_S1</strain>
        <tissue evidence="2">Blood</tissue>
    </source>
</reference>
<name>A0A7J6AXP0_AMEME</name>
<organism evidence="2 3">
    <name type="scientific">Ameiurus melas</name>
    <name type="common">Black bullhead</name>
    <name type="synonym">Silurus melas</name>
    <dbReference type="NCBI Taxonomy" id="219545"/>
    <lineage>
        <taxon>Eukaryota</taxon>
        <taxon>Metazoa</taxon>
        <taxon>Chordata</taxon>
        <taxon>Craniata</taxon>
        <taxon>Vertebrata</taxon>
        <taxon>Euteleostomi</taxon>
        <taxon>Actinopterygii</taxon>
        <taxon>Neopterygii</taxon>
        <taxon>Teleostei</taxon>
        <taxon>Ostariophysi</taxon>
        <taxon>Siluriformes</taxon>
        <taxon>Ictaluridae</taxon>
        <taxon>Ameiurus</taxon>
    </lineage>
</organism>
<dbReference type="AlphaFoldDB" id="A0A7J6AXP0"/>
<proteinExistence type="predicted"/>
<protein>
    <submittedName>
        <fullName evidence="2">Uncharacterized protein</fullName>
    </submittedName>
</protein>
<evidence type="ECO:0000256" key="1">
    <source>
        <dbReference type="SAM" id="MobiDB-lite"/>
    </source>
</evidence>